<proteinExistence type="predicted"/>
<dbReference type="Proteomes" id="UP001165079">
    <property type="component" value="Unassembled WGS sequence"/>
</dbReference>
<reference evidence="2" key="1">
    <citation type="submission" date="2023-03" db="EMBL/GenBank/DDBJ databases">
        <title>Actinorhabdospora filicis NBRC 111898.</title>
        <authorList>
            <person name="Ichikawa N."/>
            <person name="Sato H."/>
            <person name="Tonouchi N."/>
        </authorList>
    </citation>
    <scope>NUCLEOTIDE SEQUENCE</scope>
    <source>
        <strain evidence="2">NBRC 111898</strain>
    </source>
</reference>
<dbReference type="SMART" id="SM00028">
    <property type="entry name" value="TPR"/>
    <property type="match status" value="3"/>
</dbReference>
<dbReference type="InterPro" id="IPR011990">
    <property type="entry name" value="TPR-like_helical_dom_sf"/>
</dbReference>
<dbReference type="SUPFAM" id="SSF48452">
    <property type="entry name" value="TPR-like"/>
    <property type="match status" value="1"/>
</dbReference>
<dbReference type="Gene3D" id="1.25.40.10">
    <property type="entry name" value="Tetratricopeptide repeat domain"/>
    <property type="match status" value="1"/>
</dbReference>
<keyword evidence="3" id="KW-1185">Reference proteome</keyword>
<feature type="transmembrane region" description="Helical" evidence="1">
    <location>
        <begin position="245"/>
        <end position="264"/>
    </location>
</feature>
<accession>A0A9W6SJQ5</accession>
<evidence type="ECO:0000313" key="2">
    <source>
        <dbReference type="EMBL" id="GLZ76906.1"/>
    </source>
</evidence>
<comment type="caution">
    <text evidence="2">The sequence shown here is derived from an EMBL/GenBank/DDBJ whole genome shotgun (WGS) entry which is preliminary data.</text>
</comment>
<evidence type="ECO:0000313" key="3">
    <source>
        <dbReference type="Proteomes" id="UP001165079"/>
    </source>
</evidence>
<feature type="transmembrane region" description="Helical" evidence="1">
    <location>
        <begin position="219"/>
        <end position="239"/>
    </location>
</feature>
<evidence type="ECO:0000256" key="1">
    <source>
        <dbReference type="SAM" id="Phobius"/>
    </source>
</evidence>
<dbReference type="AlphaFoldDB" id="A0A9W6SJQ5"/>
<dbReference type="Pfam" id="PF13432">
    <property type="entry name" value="TPR_16"/>
    <property type="match status" value="1"/>
</dbReference>
<keyword evidence="1" id="KW-0812">Transmembrane</keyword>
<protein>
    <recommendedName>
        <fullName evidence="4">Tetratricopeptide repeat protein</fullName>
    </recommendedName>
</protein>
<feature type="transmembrane region" description="Helical" evidence="1">
    <location>
        <begin position="284"/>
        <end position="303"/>
    </location>
</feature>
<dbReference type="EMBL" id="BSTX01000001">
    <property type="protein sequence ID" value="GLZ76906.1"/>
    <property type="molecule type" value="Genomic_DNA"/>
</dbReference>
<keyword evidence="1" id="KW-0472">Membrane</keyword>
<organism evidence="2 3">
    <name type="scientific">Actinorhabdospora filicis</name>
    <dbReference type="NCBI Taxonomy" id="1785913"/>
    <lineage>
        <taxon>Bacteria</taxon>
        <taxon>Bacillati</taxon>
        <taxon>Actinomycetota</taxon>
        <taxon>Actinomycetes</taxon>
        <taxon>Micromonosporales</taxon>
        <taxon>Micromonosporaceae</taxon>
        <taxon>Actinorhabdospora</taxon>
    </lineage>
</organism>
<name>A0A9W6SJQ5_9ACTN</name>
<sequence>MNTPEEAESYIARAELLYELTRFDEAREELAGGLLHYPTNAALLSLLAATELRAGQPKDALTAADAALAHDPSDHRALSCRGYALALLGRVDDAVEAAEKLLDADRLAWWRHMHYAMIRQIARNGQEALDAAWQAIRLAPDRPEPHVVLSSIAGQLGLADLSERASRAASRLGKDRGGDWDTDDFLHLQFDPELKLRPSTPPPDAEKPDTYLFERVAGVVRYGAAFPIAAPLLVALLSAGATGTARVLAAILAVAGGIGLFVAVSRLPEPITVILRKMDGSERWLEIAFACVAASPVVLGCYAAVASPFLLALTVLLGFVALYAFVMRGR</sequence>
<dbReference type="InterPro" id="IPR019734">
    <property type="entry name" value="TPR_rpt"/>
</dbReference>
<gene>
    <name evidence="2" type="ORF">Afil01_17130</name>
</gene>
<evidence type="ECO:0008006" key="4">
    <source>
        <dbReference type="Google" id="ProtNLM"/>
    </source>
</evidence>
<dbReference type="RefSeq" id="WP_285662058.1">
    <property type="nucleotide sequence ID" value="NZ_BSTX01000001.1"/>
</dbReference>
<keyword evidence="1" id="KW-1133">Transmembrane helix</keyword>
<feature type="transmembrane region" description="Helical" evidence="1">
    <location>
        <begin position="309"/>
        <end position="326"/>
    </location>
</feature>